<keyword evidence="12" id="KW-1185">Reference proteome</keyword>
<dbReference type="Proteomes" id="UP000663825">
    <property type="component" value="Unassembled WGS sequence"/>
</dbReference>
<feature type="coiled-coil region" evidence="3">
    <location>
        <begin position="423"/>
        <end position="450"/>
    </location>
</feature>
<evidence type="ECO:0000313" key="11">
    <source>
        <dbReference type="Proteomes" id="UP000663851"/>
    </source>
</evidence>
<dbReference type="AlphaFoldDB" id="A0A820TK04"/>
<dbReference type="EMBL" id="CAJNYD010002482">
    <property type="protein sequence ID" value="CAF3421359.1"/>
    <property type="molecule type" value="Genomic_DNA"/>
</dbReference>
<feature type="transmembrane region" description="Helical" evidence="5">
    <location>
        <begin position="256"/>
        <end position="275"/>
    </location>
</feature>
<protein>
    <recommendedName>
        <fullName evidence="6">AIG1-type G domain-containing protein</fullName>
    </recommendedName>
</protein>
<evidence type="ECO:0000313" key="9">
    <source>
        <dbReference type="EMBL" id="CAF4468124.1"/>
    </source>
</evidence>
<comment type="caution">
    <text evidence="9">The sequence shown here is derived from an EMBL/GenBank/DDBJ whole genome shotgun (WGS) entry which is preliminary data.</text>
</comment>
<evidence type="ECO:0000256" key="4">
    <source>
        <dbReference type="SAM" id="MobiDB-lite"/>
    </source>
</evidence>
<evidence type="ECO:0000313" key="8">
    <source>
        <dbReference type="EMBL" id="CAF3477904.1"/>
    </source>
</evidence>
<keyword evidence="2" id="KW-0547">Nucleotide-binding</keyword>
<comment type="similarity">
    <text evidence="1">Belongs to the TRAFAC class TrmE-Era-EngA-EngB-Septin-like GTPase superfamily. AIG1/Toc34/Toc159-like paraseptin GTPase family. IAN subfamily.</text>
</comment>
<keyword evidence="3" id="KW-0175">Coiled coil</keyword>
<feature type="region of interest" description="Disordered" evidence="4">
    <location>
        <begin position="318"/>
        <end position="360"/>
    </location>
</feature>
<feature type="compositionally biased region" description="Polar residues" evidence="4">
    <location>
        <begin position="318"/>
        <end position="330"/>
    </location>
</feature>
<evidence type="ECO:0000259" key="6">
    <source>
        <dbReference type="Pfam" id="PF04548"/>
    </source>
</evidence>
<dbReference type="EMBL" id="CAJOBP010008684">
    <property type="protein sequence ID" value="CAF4539596.1"/>
    <property type="molecule type" value="Genomic_DNA"/>
</dbReference>
<evidence type="ECO:0000256" key="1">
    <source>
        <dbReference type="ARBA" id="ARBA00008535"/>
    </source>
</evidence>
<proteinExistence type="inferred from homology"/>
<dbReference type="Pfam" id="PF04548">
    <property type="entry name" value="AIG1"/>
    <property type="match status" value="1"/>
</dbReference>
<dbReference type="InterPro" id="IPR027417">
    <property type="entry name" value="P-loop_NTPase"/>
</dbReference>
<dbReference type="GO" id="GO:0005525">
    <property type="term" value="F:GTP binding"/>
    <property type="evidence" value="ECO:0007669"/>
    <property type="project" value="InterPro"/>
</dbReference>
<feature type="compositionally biased region" description="Polar residues" evidence="4">
    <location>
        <begin position="345"/>
        <end position="360"/>
    </location>
</feature>
<dbReference type="Proteomes" id="UP000663873">
    <property type="component" value="Unassembled WGS sequence"/>
</dbReference>
<dbReference type="EMBL" id="CAJOBO010002788">
    <property type="protein sequence ID" value="CAF4468124.1"/>
    <property type="molecule type" value="Genomic_DNA"/>
</dbReference>
<accession>A0A820TK04</accession>
<evidence type="ECO:0000313" key="10">
    <source>
        <dbReference type="EMBL" id="CAF4539596.1"/>
    </source>
</evidence>
<organism evidence="9 11">
    <name type="scientific">Rotaria socialis</name>
    <dbReference type="NCBI Taxonomy" id="392032"/>
    <lineage>
        <taxon>Eukaryota</taxon>
        <taxon>Metazoa</taxon>
        <taxon>Spiralia</taxon>
        <taxon>Gnathifera</taxon>
        <taxon>Rotifera</taxon>
        <taxon>Eurotatoria</taxon>
        <taxon>Bdelloidea</taxon>
        <taxon>Philodinida</taxon>
        <taxon>Philodinidae</taxon>
        <taxon>Rotaria</taxon>
    </lineage>
</organism>
<feature type="domain" description="AIG1-type G" evidence="6">
    <location>
        <begin position="35"/>
        <end position="191"/>
    </location>
</feature>
<reference evidence="9" key="1">
    <citation type="submission" date="2021-02" db="EMBL/GenBank/DDBJ databases">
        <authorList>
            <person name="Nowell W R."/>
        </authorList>
    </citation>
    <scope>NUCLEOTIDE SEQUENCE</scope>
</reference>
<gene>
    <name evidence="9" type="ORF">HFQ381_LOCUS25220</name>
    <name evidence="7" type="ORF">LUA448_LOCUS19464</name>
    <name evidence="8" type="ORF">TIS948_LOCUS33809</name>
    <name evidence="10" type="ORF">UJA718_LOCUS28681</name>
</gene>
<dbReference type="EMBL" id="CAJNXB010006300">
    <property type="protein sequence ID" value="CAF3477904.1"/>
    <property type="molecule type" value="Genomic_DNA"/>
</dbReference>
<name>A0A820TK04_9BILA</name>
<keyword evidence="5" id="KW-0812">Transmembrane</keyword>
<evidence type="ECO:0000256" key="3">
    <source>
        <dbReference type="SAM" id="Coils"/>
    </source>
</evidence>
<evidence type="ECO:0000256" key="5">
    <source>
        <dbReference type="SAM" id="Phobius"/>
    </source>
</evidence>
<evidence type="ECO:0000256" key="2">
    <source>
        <dbReference type="ARBA" id="ARBA00022741"/>
    </source>
</evidence>
<keyword evidence="5" id="KW-0472">Membrane</keyword>
<evidence type="ECO:0000313" key="7">
    <source>
        <dbReference type="EMBL" id="CAF3421359.1"/>
    </source>
</evidence>
<dbReference type="Proteomes" id="UP000663851">
    <property type="component" value="Unassembled WGS sequence"/>
</dbReference>
<dbReference type="InterPro" id="IPR006703">
    <property type="entry name" value="G_AIG1"/>
</dbReference>
<evidence type="ECO:0000313" key="12">
    <source>
        <dbReference type="Proteomes" id="UP000663873"/>
    </source>
</evidence>
<keyword evidence="5" id="KW-1133">Transmembrane helix</keyword>
<dbReference type="Proteomes" id="UP000663833">
    <property type="component" value="Unassembled WGS sequence"/>
</dbReference>
<dbReference type="Gene3D" id="3.40.50.300">
    <property type="entry name" value="P-loop containing nucleotide triphosphate hydrolases"/>
    <property type="match status" value="1"/>
</dbReference>
<dbReference type="SUPFAM" id="SSF52540">
    <property type="entry name" value="P-loop containing nucleoside triphosphate hydrolases"/>
    <property type="match status" value="1"/>
</dbReference>
<dbReference type="OrthoDB" id="10060897at2759"/>
<sequence>MNKYLLSESILRELREQQNADRDLYAPVRNEPKRTLLLVGPTPAGKSTICNTLRDSLYQPPKPTMYSVTRNPEPQQINGLRIIDMPGFHDLTVNTTTSSLTNKTILQMLKEQLKTNYPVHHIAFVFNLSTGIKQADIDAMASIKSNLSKFSGRTMLVITYAEELSDKDKSRLIEEFFDHPDVVKHNLRDFFTNEIFFLGCLRYESLQQKYPEVLTKEHQNVIKMRKKFIDKCFEETQPSTQQRSNTGNALWNKSSIFFIFLAIMTLAIAILAAYYKIYPRKLSEVNTTSPTHEFHNNDSQNDTELSQKYMNQEDANNKTELNTNHDNTQNNEHKQPTNIDEPDHNSNNTEIDNPLLRSNSSNAELDIARLGSNSKMDAKTDTTLQIEGNTNISISILNEIKETKRHLDNINSLLNEIKYLDNINSLSNEIEEMKRHLDNLTNSFNKIANSSNKIEHPVETSELTSTKNTS</sequence>